<feature type="region of interest" description="Disordered" evidence="1">
    <location>
        <begin position="437"/>
        <end position="472"/>
    </location>
</feature>
<feature type="compositionally biased region" description="Basic and acidic residues" evidence="1">
    <location>
        <begin position="303"/>
        <end position="314"/>
    </location>
</feature>
<name>A0AAU9RPB2_THLAR</name>
<feature type="compositionally biased region" description="Polar residues" evidence="1">
    <location>
        <begin position="315"/>
        <end position="332"/>
    </location>
</feature>
<sequence>MSFLLILHFQPNDPKPYLKINPKSLPKLERERVMDATNHDGVINSTTNWRLAGGALTDSISFESSLSTTTATHESDDGIIPAAVDHAAKSPLLLLPPIPNGEPCEITITFAHEHELRQVYIRSTARVYEVYYTKKLGRDREYLCTVRCGIAMRAEEVLQIIPHTEPAASKSQMEPIKDDHMETKVKDNGNGRTNEDDWVEVKAGDASLLNNEKDLLSLPQLGLQDFYEATAEINDAEPCISITLRLLSLQDKRCALVDEVYVFADPADPSESEHEETSGKGNSSTSALMAMFMPTLLQLSRGKDVRKEEGRQVSDKSNSTNPGTLGNSNDSSKIVNEIQQEACFSRPDQIGVSSPVLVDTLAKRVDAATGVSGEETKPAISCSNVETILHQLVNKVSRIETILTRFEDQMLKPINSIDARLQLVEKKLEHLGKKSSESELLVETKLPNPGSLGSDTDKPPETDALDELTRNRDNAQLSSCTRAVVPDSCSLENSEDDAVVLKNRLDSSFTKLVEPGSENNSISGNEVISAESAISDKEVSHSLGRESFEENPKRSLSINDALASALAGLLSSTSTTDGKYSQALIVTAPEFSNEDDMEMEEKPPSGTFTDRTQVAAEEMGNTYSASESPTSSEKDPGITLCTEDDSHEMIDELPEKLGDSVGIYDYPETVVSVRDDDLDEETVSSSTKLDCYTERENLSYDPRNPDSLVREHENPNVTTECKGEPVMDDVLKSVLGFQPTTSSVDFLSPVLDVKFNSEKKVSDSKCFFEALFTEESKTVVDCRNEAFDDNLVSVEDTELKGPPTDTLSSVEMDHYEMDNELHLQLNAEISTASLI</sequence>
<organism evidence="2 3">
    <name type="scientific">Thlaspi arvense</name>
    <name type="common">Field penny-cress</name>
    <dbReference type="NCBI Taxonomy" id="13288"/>
    <lineage>
        <taxon>Eukaryota</taxon>
        <taxon>Viridiplantae</taxon>
        <taxon>Streptophyta</taxon>
        <taxon>Embryophyta</taxon>
        <taxon>Tracheophyta</taxon>
        <taxon>Spermatophyta</taxon>
        <taxon>Magnoliopsida</taxon>
        <taxon>eudicotyledons</taxon>
        <taxon>Gunneridae</taxon>
        <taxon>Pentapetalae</taxon>
        <taxon>rosids</taxon>
        <taxon>malvids</taxon>
        <taxon>Brassicales</taxon>
        <taxon>Brassicaceae</taxon>
        <taxon>Thlaspideae</taxon>
        <taxon>Thlaspi</taxon>
    </lineage>
</organism>
<keyword evidence="3" id="KW-1185">Reference proteome</keyword>
<evidence type="ECO:0000313" key="2">
    <source>
        <dbReference type="EMBL" id="CAH2044846.1"/>
    </source>
</evidence>
<dbReference type="PANTHER" id="PTHR37261:SF1">
    <property type="entry name" value="40S RIBOSOMAL PROTEIN S27"/>
    <property type="match status" value="1"/>
</dbReference>
<evidence type="ECO:0000313" key="3">
    <source>
        <dbReference type="Proteomes" id="UP000836841"/>
    </source>
</evidence>
<gene>
    <name evidence="2" type="ORF">TAV2_LOCUS8041</name>
</gene>
<dbReference type="AlphaFoldDB" id="A0AAU9RPB2"/>
<proteinExistence type="predicted"/>
<accession>A0AAU9RPB2</accession>
<reference evidence="2 3" key="1">
    <citation type="submission" date="2022-03" db="EMBL/GenBank/DDBJ databases">
        <authorList>
            <person name="Nunn A."/>
            <person name="Chopra R."/>
            <person name="Nunn A."/>
            <person name="Contreras Garrido A."/>
        </authorList>
    </citation>
    <scope>NUCLEOTIDE SEQUENCE [LARGE SCALE GENOMIC DNA]</scope>
</reference>
<protein>
    <submittedName>
        <fullName evidence="2">Uncharacterized protein</fullName>
    </submittedName>
</protein>
<evidence type="ECO:0000256" key="1">
    <source>
        <dbReference type="SAM" id="MobiDB-lite"/>
    </source>
</evidence>
<dbReference type="PANTHER" id="PTHR37261">
    <property type="entry name" value="40S RIBOSOMAL PROTEIN S27"/>
    <property type="match status" value="1"/>
</dbReference>
<feature type="region of interest" description="Disordered" evidence="1">
    <location>
        <begin position="303"/>
        <end position="332"/>
    </location>
</feature>
<feature type="compositionally biased region" description="Basic and acidic residues" evidence="1">
    <location>
        <begin position="455"/>
        <end position="472"/>
    </location>
</feature>
<dbReference type="EMBL" id="OU466858">
    <property type="protein sequence ID" value="CAH2044846.1"/>
    <property type="molecule type" value="Genomic_DNA"/>
</dbReference>
<dbReference type="Proteomes" id="UP000836841">
    <property type="component" value="Chromosome 2"/>
</dbReference>